<feature type="domain" description="CBS" evidence="12">
    <location>
        <begin position="279"/>
        <end position="336"/>
    </location>
</feature>
<evidence type="ECO:0000259" key="13">
    <source>
        <dbReference type="PROSITE" id="PS51846"/>
    </source>
</evidence>
<dbReference type="PANTHER" id="PTHR22777:SF32">
    <property type="entry name" value="UPF0053 INNER MEMBRANE PROTEIN YFJD"/>
    <property type="match status" value="1"/>
</dbReference>
<keyword evidence="8 10" id="KW-0472">Membrane</keyword>
<keyword evidence="4 10" id="KW-0812">Transmembrane</keyword>
<dbReference type="FunFam" id="3.10.580.10:FF:000002">
    <property type="entry name" value="Magnesium/cobalt efflux protein CorC"/>
    <property type="match status" value="1"/>
</dbReference>
<dbReference type="InterPro" id="IPR036318">
    <property type="entry name" value="FAD-bd_PCMH-like_sf"/>
</dbReference>
<evidence type="ECO:0000259" key="12">
    <source>
        <dbReference type="PROSITE" id="PS51371"/>
    </source>
</evidence>
<dbReference type="Pfam" id="PF03471">
    <property type="entry name" value="CorC_HlyC"/>
    <property type="match status" value="1"/>
</dbReference>
<dbReference type="Pfam" id="PF00571">
    <property type="entry name" value="CBS"/>
    <property type="match status" value="2"/>
</dbReference>
<evidence type="ECO:0000256" key="10">
    <source>
        <dbReference type="PROSITE-ProRule" id="PRU01193"/>
    </source>
</evidence>
<dbReference type="RefSeq" id="WP_169625289.1">
    <property type="nucleotide sequence ID" value="NZ_JABBNT010000003.1"/>
</dbReference>
<dbReference type="PROSITE" id="PS51371">
    <property type="entry name" value="CBS"/>
    <property type="match status" value="2"/>
</dbReference>
<dbReference type="SMART" id="SM01091">
    <property type="entry name" value="CorC_HlyC"/>
    <property type="match status" value="1"/>
</dbReference>
<feature type="transmembrane region" description="Helical" evidence="11">
    <location>
        <begin position="63"/>
        <end position="87"/>
    </location>
</feature>
<proteinExistence type="inferred from homology"/>
<keyword evidence="5" id="KW-0677">Repeat</keyword>
<evidence type="ECO:0000256" key="9">
    <source>
        <dbReference type="PROSITE-ProRule" id="PRU00703"/>
    </source>
</evidence>
<dbReference type="GO" id="GO:0050660">
    <property type="term" value="F:flavin adenine dinucleotide binding"/>
    <property type="evidence" value="ECO:0007669"/>
    <property type="project" value="InterPro"/>
</dbReference>
<keyword evidence="6 10" id="KW-1133">Transmembrane helix</keyword>
<gene>
    <name evidence="14" type="ORF">HH303_10475</name>
</gene>
<comment type="subcellular location">
    <subcellularLocation>
        <location evidence="1">Cell membrane</location>
        <topology evidence="1">Multi-pass membrane protein</topology>
    </subcellularLocation>
</comment>
<feature type="transmembrane region" description="Helical" evidence="11">
    <location>
        <begin position="125"/>
        <end position="147"/>
    </location>
</feature>
<evidence type="ECO:0000256" key="6">
    <source>
        <dbReference type="ARBA" id="ARBA00022989"/>
    </source>
</evidence>
<evidence type="ECO:0000313" key="15">
    <source>
        <dbReference type="Proteomes" id="UP000539372"/>
    </source>
</evidence>
<dbReference type="Gene3D" id="3.30.465.10">
    <property type="match status" value="1"/>
</dbReference>
<reference evidence="14 15" key="1">
    <citation type="submission" date="2020-04" db="EMBL/GenBank/DDBJ databases">
        <title>Rhodospirillaceae bacterium KN72 isolated from deep sea.</title>
        <authorList>
            <person name="Zhang D.-C."/>
        </authorList>
    </citation>
    <scope>NUCLEOTIDE SEQUENCE [LARGE SCALE GENOMIC DNA]</scope>
    <source>
        <strain evidence="14 15">KN72</strain>
    </source>
</reference>
<dbReference type="Pfam" id="PF01595">
    <property type="entry name" value="CNNM"/>
    <property type="match status" value="1"/>
</dbReference>
<dbReference type="PROSITE" id="PS51846">
    <property type="entry name" value="CNNM"/>
    <property type="match status" value="1"/>
</dbReference>
<dbReference type="EMBL" id="JABBNT010000003">
    <property type="protein sequence ID" value="NMM44903.1"/>
    <property type="molecule type" value="Genomic_DNA"/>
</dbReference>
<dbReference type="GO" id="GO:0005886">
    <property type="term" value="C:plasma membrane"/>
    <property type="evidence" value="ECO:0007669"/>
    <property type="project" value="UniProtKB-SubCell"/>
</dbReference>
<evidence type="ECO:0000256" key="5">
    <source>
        <dbReference type="ARBA" id="ARBA00022737"/>
    </source>
</evidence>
<keyword evidence="7 9" id="KW-0129">CBS domain</keyword>
<accession>A0A7Y0HFS2</accession>
<keyword evidence="15" id="KW-1185">Reference proteome</keyword>
<evidence type="ECO:0000256" key="1">
    <source>
        <dbReference type="ARBA" id="ARBA00004651"/>
    </source>
</evidence>
<evidence type="ECO:0000313" key="14">
    <source>
        <dbReference type="EMBL" id="NMM44903.1"/>
    </source>
</evidence>
<feature type="domain" description="CNNM transmembrane" evidence="13">
    <location>
        <begin position="3"/>
        <end position="193"/>
    </location>
</feature>
<keyword evidence="3" id="KW-1003">Cell membrane</keyword>
<comment type="caution">
    <text evidence="14">The sequence shown here is derived from an EMBL/GenBank/DDBJ whole genome shotgun (WGS) entry which is preliminary data.</text>
</comment>
<dbReference type="SUPFAM" id="SSF54631">
    <property type="entry name" value="CBS-domain pair"/>
    <property type="match status" value="1"/>
</dbReference>
<dbReference type="InterPro" id="IPR000644">
    <property type="entry name" value="CBS_dom"/>
</dbReference>
<dbReference type="AlphaFoldDB" id="A0A7Y0HFS2"/>
<comment type="similarity">
    <text evidence="2">Belongs to the UPF0053 family. Hemolysin C subfamily.</text>
</comment>
<dbReference type="SUPFAM" id="SSF56176">
    <property type="entry name" value="FAD-binding/transporter-associated domain-like"/>
    <property type="match status" value="1"/>
</dbReference>
<evidence type="ECO:0000256" key="7">
    <source>
        <dbReference type="ARBA" id="ARBA00023122"/>
    </source>
</evidence>
<dbReference type="Proteomes" id="UP000539372">
    <property type="component" value="Unassembled WGS sequence"/>
</dbReference>
<dbReference type="InterPro" id="IPR005170">
    <property type="entry name" value="Transptr-assoc_dom"/>
</dbReference>
<evidence type="ECO:0000256" key="3">
    <source>
        <dbReference type="ARBA" id="ARBA00022475"/>
    </source>
</evidence>
<dbReference type="PANTHER" id="PTHR22777">
    <property type="entry name" value="HEMOLYSIN-RELATED"/>
    <property type="match status" value="1"/>
</dbReference>
<feature type="transmembrane region" description="Helical" evidence="11">
    <location>
        <begin position="94"/>
        <end position="113"/>
    </location>
</feature>
<sequence>MTMTENDFYLLAAILLLLVLSFFFSGSETALTATSRSRMHQQAKNGEERATTVLKLLERKDRLIGAILLGNNLVNILASALATTLLIRLFGEAGVVYATLVMTALVLIFAEVLPKTYSLSHADTVALRVAGLMRWIVFIFAPITAAVQSIVRATLKPFGVEISHAISVEQHEEELRGAIDLHSGEDPDIAHERAMLRSILDLDDVEVSDIMTHRRQVVMLDLDEPVADCVEQVLGSPYTRIPVYRGNSDDISGVIHAKALLREIHQRKGSIEDLDLGAIASQPWFIPDSTTLLDQLQAFRERREHFAIVVDEYGAFMGIVTLEDILEQIVGEIDDETDITTVPGVRPQPDGTYIVEGGVTLRTLARDLDWSLPDDDAATLAGLVLHEARLIPDPGQVFLFHGFRFEVLRRQRNQITLLRVTPPRDDTVEDQD</sequence>
<dbReference type="InterPro" id="IPR016169">
    <property type="entry name" value="FAD-bd_PCMH_sub2"/>
</dbReference>
<feature type="domain" description="CBS" evidence="12">
    <location>
        <begin position="211"/>
        <end position="274"/>
    </location>
</feature>
<protein>
    <submittedName>
        <fullName evidence="14">HlyC/CorC family transporter</fullName>
    </submittedName>
</protein>
<evidence type="ECO:0000256" key="2">
    <source>
        <dbReference type="ARBA" id="ARBA00006446"/>
    </source>
</evidence>
<organism evidence="14 15">
    <name type="scientific">Pacificispira spongiicola</name>
    <dbReference type="NCBI Taxonomy" id="2729598"/>
    <lineage>
        <taxon>Bacteria</taxon>
        <taxon>Pseudomonadati</taxon>
        <taxon>Pseudomonadota</taxon>
        <taxon>Alphaproteobacteria</taxon>
        <taxon>Rhodospirillales</taxon>
        <taxon>Rhodospirillaceae</taxon>
        <taxon>Pacificispira</taxon>
    </lineage>
</organism>
<evidence type="ECO:0000256" key="4">
    <source>
        <dbReference type="ARBA" id="ARBA00022692"/>
    </source>
</evidence>
<dbReference type="InterPro" id="IPR046342">
    <property type="entry name" value="CBS_dom_sf"/>
</dbReference>
<name>A0A7Y0HFS2_9PROT</name>
<evidence type="ECO:0000256" key="8">
    <source>
        <dbReference type="ARBA" id="ARBA00023136"/>
    </source>
</evidence>
<dbReference type="Gene3D" id="3.10.580.10">
    <property type="entry name" value="CBS-domain"/>
    <property type="match status" value="1"/>
</dbReference>
<dbReference type="CDD" id="cd04590">
    <property type="entry name" value="CBS_pair_CorC_HlyC_assoc"/>
    <property type="match status" value="1"/>
</dbReference>
<dbReference type="InterPro" id="IPR044751">
    <property type="entry name" value="Ion_transp-like_CBS"/>
</dbReference>
<dbReference type="InterPro" id="IPR002550">
    <property type="entry name" value="CNNM"/>
</dbReference>
<evidence type="ECO:0000256" key="11">
    <source>
        <dbReference type="SAM" id="Phobius"/>
    </source>
</evidence>